<protein>
    <submittedName>
        <fullName evidence="3">Uncharacterized protein</fullName>
    </submittedName>
</protein>
<gene>
    <name evidence="3" type="ORF">KIV10_05460</name>
</gene>
<evidence type="ECO:0000313" key="3">
    <source>
        <dbReference type="EMBL" id="MBT0607623.1"/>
    </source>
</evidence>
<keyword evidence="2" id="KW-0472">Membrane</keyword>
<feature type="transmembrane region" description="Helical" evidence="2">
    <location>
        <begin position="98"/>
        <end position="120"/>
    </location>
</feature>
<evidence type="ECO:0000256" key="2">
    <source>
        <dbReference type="SAM" id="Phobius"/>
    </source>
</evidence>
<proteinExistence type="predicted"/>
<dbReference type="Proteomes" id="UP001297092">
    <property type="component" value="Unassembled WGS sequence"/>
</dbReference>
<feature type="region of interest" description="Disordered" evidence="1">
    <location>
        <begin position="60"/>
        <end position="80"/>
    </location>
</feature>
<keyword evidence="2" id="KW-1133">Transmembrane helix</keyword>
<comment type="caution">
    <text evidence="3">The sequence shown here is derived from an EMBL/GenBank/DDBJ whole genome shotgun (WGS) entry which is preliminary data.</text>
</comment>
<name>A0ABS5S3S6_9FLAO</name>
<keyword evidence="4" id="KW-1185">Reference proteome</keyword>
<accession>A0ABS5S3S6</accession>
<sequence length="133" mass="15324">MHIKRNIIGENINGPEIRISEKIIIKSIDFIMIYAKDAESFFLLWYIRKNLDGEDISGSSMQKNTLKNRQNTNRPRKTNLKPPTGFTFIFFRTPSVQIMALTIVIVAKGNFTTALVMFIWEVKKNFPIVADTV</sequence>
<feature type="compositionally biased region" description="Polar residues" evidence="1">
    <location>
        <begin position="60"/>
        <end position="73"/>
    </location>
</feature>
<organism evidence="3 4">
    <name type="scientific">Aequorivita echinoideorum</name>
    <dbReference type="NCBI Taxonomy" id="1549647"/>
    <lineage>
        <taxon>Bacteria</taxon>
        <taxon>Pseudomonadati</taxon>
        <taxon>Bacteroidota</taxon>
        <taxon>Flavobacteriia</taxon>
        <taxon>Flavobacteriales</taxon>
        <taxon>Flavobacteriaceae</taxon>
        <taxon>Aequorivita</taxon>
    </lineage>
</organism>
<evidence type="ECO:0000256" key="1">
    <source>
        <dbReference type="SAM" id="MobiDB-lite"/>
    </source>
</evidence>
<evidence type="ECO:0000313" key="4">
    <source>
        <dbReference type="Proteomes" id="UP001297092"/>
    </source>
</evidence>
<dbReference type="EMBL" id="JAHCTB010000002">
    <property type="protein sequence ID" value="MBT0607623.1"/>
    <property type="molecule type" value="Genomic_DNA"/>
</dbReference>
<reference evidence="3 4" key="1">
    <citation type="submission" date="2021-05" db="EMBL/GenBank/DDBJ databases">
        <title>Aequorivita echinoideorum JCM 30378 genome.</title>
        <authorList>
            <person name="Zhang H."/>
            <person name="Li C."/>
        </authorList>
    </citation>
    <scope>NUCLEOTIDE SEQUENCE [LARGE SCALE GENOMIC DNA]</scope>
    <source>
        <strain evidence="3 4">JCM30378</strain>
    </source>
</reference>
<keyword evidence="2" id="KW-0812">Transmembrane</keyword>